<dbReference type="GO" id="GO:0006020">
    <property type="term" value="P:inositol metabolic process"/>
    <property type="evidence" value="ECO:0007669"/>
    <property type="project" value="TreeGrafter"/>
</dbReference>
<dbReference type="InterPro" id="IPR022337">
    <property type="entry name" value="Inositol_monophosphatase_SuhB"/>
</dbReference>
<feature type="binding site" evidence="15">
    <location>
        <position position="212"/>
    </location>
    <ligand>
        <name>Mg(2+)</name>
        <dbReference type="ChEBI" id="CHEBI:18420"/>
        <label>1</label>
        <note>catalytic</note>
    </ligand>
</feature>
<dbReference type="GO" id="GO:0046854">
    <property type="term" value="P:phosphatidylinositol phosphate biosynthetic process"/>
    <property type="evidence" value="ECO:0007669"/>
    <property type="project" value="InterPro"/>
</dbReference>
<evidence type="ECO:0000256" key="9">
    <source>
        <dbReference type="ARBA" id="ARBA00022814"/>
    </source>
</evidence>
<dbReference type="GO" id="GO:0005737">
    <property type="term" value="C:cytoplasm"/>
    <property type="evidence" value="ECO:0007669"/>
    <property type="project" value="UniProtKB-SubCell"/>
</dbReference>
<dbReference type="Proteomes" id="UP000195814">
    <property type="component" value="Chromosome"/>
</dbReference>
<evidence type="ECO:0000256" key="1">
    <source>
        <dbReference type="ARBA" id="ARBA00001033"/>
    </source>
</evidence>
<dbReference type="PROSITE" id="PS00629">
    <property type="entry name" value="IMP_1"/>
    <property type="match status" value="1"/>
</dbReference>
<dbReference type="CDD" id="cd01639">
    <property type="entry name" value="IMPase"/>
    <property type="match status" value="1"/>
</dbReference>
<gene>
    <name evidence="17" type="ORF">A7K98_14905</name>
    <name evidence="18" type="ORF">A7K99_14890</name>
</gene>
<keyword evidence="8 16" id="KW-0378">Hydrolase</keyword>
<evidence type="ECO:0000256" key="4">
    <source>
        <dbReference type="ARBA" id="ARBA00009759"/>
    </source>
</evidence>
<evidence type="ECO:0000256" key="15">
    <source>
        <dbReference type="PIRSR" id="PIRSR600760-2"/>
    </source>
</evidence>
<keyword evidence="19" id="KW-1185">Reference proteome</keyword>
<dbReference type="Gene3D" id="3.40.190.80">
    <property type="match status" value="1"/>
</dbReference>
<keyword evidence="12" id="KW-0805">Transcription regulation</keyword>
<dbReference type="FunFam" id="3.30.540.10:FF:000003">
    <property type="entry name" value="Inositol-1-monophosphatase"/>
    <property type="match status" value="1"/>
</dbReference>
<evidence type="ECO:0000256" key="5">
    <source>
        <dbReference type="ARBA" id="ARBA00022490"/>
    </source>
</evidence>
<evidence type="ECO:0000313" key="19">
    <source>
        <dbReference type="Proteomes" id="UP000195729"/>
    </source>
</evidence>
<keyword evidence="13" id="KW-0804">Transcription</keyword>
<comment type="cofactor">
    <cofactor evidence="2 15 16">
        <name>Mg(2+)</name>
        <dbReference type="ChEBI" id="CHEBI:18420"/>
    </cofactor>
</comment>
<dbReference type="GO" id="GO:0046872">
    <property type="term" value="F:metal ion binding"/>
    <property type="evidence" value="ECO:0007669"/>
    <property type="project" value="UniProtKB-KW"/>
</dbReference>
<evidence type="ECO:0000256" key="8">
    <source>
        <dbReference type="ARBA" id="ARBA00022801"/>
    </source>
</evidence>
<dbReference type="Proteomes" id="UP000195729">
    <property type="component" value="Chromosome"/>
</dbReference>
<dbReference type="RefSeq" id="WP_087489297.1">
    <property type="nucleotide sequence ID" value="NZ_CP015579.1"/>
</dbReference>
<evidence type="ECO:0000256" key="7">
    <source>
        <dbReference type="ARBA" id="ARBA00022723"/>
    </source>
</evidence>
<dbReference type="EMBL" id="CP015581">
    <property type="protein sequence ID" value="ARU98967.1"/>
    <property type="molecule type" value="Genomic_DNA"/>
</dbReference>
<dbReference type="Pfam" id="PF00459">
    <property type="entry name" value="Inositol_P"/>
    <property type="match status" value="1"/>
</dbReference>
<keyword evidence="10 15" id="KW-0460">Magnesium</keyword>
<dbReference type="GO" id="GO:0008934">
    <property type="term" value="F:inositol monophosphate 1-phosphatase activity"/>
    <property type="evidence" value="ECO:0007669"/>
    <property type="project" value="InterPro"/>
</dbReference>
<protein>
    <recommendedName>
        <fullName evidence="16">Inositol-1-monophosphatase</fullName>
        <ecNumber evidence="16">3.1.3.25</ecNumber>
    </recommendedName>
</protein>
<dbReference type="PANTHER" id="PTHR20854">
    <property type="entry name" value="INOSITOL MONOPHOSPHATASE"/>
    <property type="match status" value="1"/>
</dbReference>
<keyword evidence="14" id="KW-0143">Chaperone</keyword>
<feature type="binding site" evidence="15">
    <location>
        <position position="67"/>
    </location>
    <ligand>
        <name>Mg(2+)</name>
        <dbReference type="ChEBI" id="CHEBI:18420"/>
        <label>1</label>
        <note>catalytic</note>
    </ligand>
</feature>
<dbReference type="GO" id="GO:0042254">
    <property type="term" value="P:ribosome biogenesis"/>
    <property type="evidence" value="ECO:0007669"/>
    <property type="project" value="UniProtKB-KW"/>
</dbReference>
<evidence type="ECO:0000256" key="13">
    <source>
        <dbReference type="ARBA" id="ARBA00023163"/>
    </source>
</evidence>
<feature type="binding site" evidence="15">
    <location>
        <position position="86"/>
    </location>
    <ligand>
        <name>Mg(2+)</name>
        <dbReference type="ChEBI" id="CHEBI:18420"/>
        <label>1</label>
        <note>catalytic</note>
    </ligand>
</feature>
<dbReference type="PROSITE" id="PS00630">
    <property type="entry name" value="IMP_2"/>
    <property type="match status" value="1"/>
</dbReference>
<dbReference type="InterPro" id="IPR000760">
    <property type="entry name" value="Inositol_monophosphatase-like"/>
</dbReference>
<accession>A0A1Y0LM02</accession>
<feature type="binding site" evidence="15">
    <location>
        <position position="87"/>
    </location>
    <ligand>
        <name>Mg(2+)</name>
        <dbReference type="ChEBI" id="CHEBI:18420"/>
        <label>1</label>
        <note>catalytic</note>
    </ligand>
</feature>
<evidence type="ECO:0000256" key="11">
    <source>
        <dbReference type="ARBA" id="ARBA00022884"/>
    </source>
</evidence>
<sequence length="267" mass="29236">MHPMLNIAVRAARKAGNLIAKHYETPDAVEASQKGSNDFVTNVDREAERLIIEVIRKSYPQHTIITEESGELEGEDKDVQWVIDPLDGTTNFIKRFPHFSVSIAVRIKGRTEVAVVYDPMRNELFSAARGQGAQLNGYRLRGSSARDLDGTILATGFPFKVKQHAAPFINVVAKLFTQCADFRRTGSAALDLAYVAAGRTDGYFEIGLKPWDFAAGELLVREAGGLVTDFTGGHGYISSGNIVAGNPRVVRAILASMRDELSEALKR</sequence>
<dbReference type="GO" id="GO:0003723">
    <property type="term" value="F:RNA binding"/>
    <property type="evidence" value="ECO:0007669"/>
    <property type="project" value="UniProtKB-KW"/>
</dbReference>
<evidence type="ECO:0000256" key="14">
    <source>
        <dbReference type="ARBA" id="ARBA00023186"/>
    </source>
</evidence>
<keyword evidence="9" id="KW-0889">Transcription antitermination</keyword>
<keyword evidence="5" id="KW-0963">Cytoplasm</keyword>
<dbReference type="InterPro" id="IPR020583">
    <property type="entry name" value="Inositol_monoP_metal-BS"/>
</dbReference>
<dbReference type="SUPFAM" id="SSF56655">
    <property type="entry name" value="Carbohydrate phosphatase"/>
    <property type="match status" value="1"/>
</dbReference>
<evidence type="ECO:0000313" key="18">
    <source>
        <dbReference type="EMBL" id="ARU98967.1"/>
    </source>
</evidence>
<comment type="catalytic activity">
    <reaction evidence="1 16">
        <text>a myo-inositol phosphate + H2O = myo-inositol + phosphate</text>
        <dbReference type="Rhea" id="RHEA:24056"/>
        <dbReference type="ChEBI" id="CHEBI:15377"/>
        <dbReference type="ChEBI" id="CHEBI:17268"/>
        <dbReference type="ChEBI" id="CHEBI:43474"/>
        <dbReference type="ChEBI" id="CHEBI:84139"/>
        <dbReference type="EC" id="3.1.3.25"/>
    </reaction>
</comment>
<evidence type="ECO:0000256" key="3">
    <source>
        <dbReference type="ARBA" id="ARBA00004496"/>
    </source>
</evidence>
<dbReference type="NCBIfam" id="NF008027">
    <property type="entry name" value="PRK10757.1"/>
    <property type="match status" value="1"/>
</dbReference>
<dbReference type="KEGG" id="tci:A7K98_14905"/>
<dbReference type="GO" id="GO:0031564">
    <property type="term" value="P:transcription antitermination"/>
    <property type="evidence" value="ECO:0007669"/>
    <property type="project" value="UniProtKB-KW"/>
</dbReference>
<evidence type="ECO:0000256" key="10">
    <source>
        <dbReference type="ARBA" id="ARBA00022842"/>
    </source>
</evidence>
<reference evidence="19 20" key="1">
    <citation type="submission" date="2016-05" db="EMBL/GenBank/DDBJ databases">
        <title>Complete genome sequence of two 2,5-diketo-D-glunonic acid producing strain Tatumella citrea.</title>
        <authorList>
            <person name="Duan C."/>
            <person name="Yang J."/>
            <person name="Yang S."/>
        </authorList>
    </citation>
    <scope>NUCLEOTIDE SEQUENCE [LARGE SCALE GENOMIC DNA]</scope>
    <source>
        <strain evidence="18 19">ATCC 39140</strain>
        <strain evidence="17 20">DSM 13699</strain>
    </source>
</reference>
<proteinExistence type="inferred from homology"/>
<evidence type="ECO:0000256" key="6">
    <source>
        <dbReference type="ARBA" id="ARBA00022517"/>
    </source>
</evidence>
<name>A0A1Y0LM02_TATCI</name>
<feature type="binding site" evidence="15">
    <location>
        <position position="84"/>
    </location>
    <ligand>
        <name>Mg(2+)</name>
        <dbReference type="ChEBI" id="CHEBI:18420"/>
        <label>1</label>
        <note>catalytic</note>
    </ligand>
</feature>
<keyword evidence="11" id="KW-0694">RNA-binding</keyword>
<dbReference type="FunFam" id="3.40.190.80:FF:000004">
    <property type="entry name" value="Inositol-1-monophosphatase"/>
    <property type="match status" value="1"/>
</dbReference>
<dbReference type="PANTHER" id="PTHR20854:SF4">
    <property type="entry name" value="INOSITOL-1-MONOPHOSPHATASE-RELATED"/>
    <property type="match status" value="1"/>
</dbReference>
<dbReference type="InterPro" id="IPR020550">
    <property type="entry name" value="Inositol_monophosphatase_CS"/>
</dbReference>
<comment type="similarity">
    <text evidence="4 16">Belongs to the inositol monophosphatase superfamily.</text>
</comment>
<keyword evidence="7 15" id="KW-0479">Metal-binding</keyword>
<dbReference type="Gene3D" id="3.30.540.10">
    <property type="entry name" value="Fructose-1,6-Bisphosphatase, subunit A, domain 1"/>
    <property type="match status" value="1"/>
</dbReference>
<evidence type="ECO:0000313" key="20">
    <source>
        <dbReference type="Proteomes" id="UP000195814"/>
    </source>
</evidence>
<evidence type="ECO:0000256" key="2">
    <source>
        <dbReference type="ARBA" id="ARBA00001946"/>
    </source>
</evidence>
<dbReference type="EMBL" id="CP015579">
    <property type="protein sequence ID" value="ARU94929.1"/>
    <property type="molecule type" value="Genomic_DNA"/>
</dbReference>
<dbReference type="EC" id="3.1.3.25" evidence="16"/>
<comment type="subcellular location">
    <subcellularLocation>
        <location evidence="3">Cytoplasm</location>
    </subcellularLocation>
</comment>
<dbReference type="AlphaFoldDB" id="A0A1Y0LM02"/>
<keyword evidence="6" id="KW-0690">Ribosome biogenesis</keyword>
<dbReference type="InterPro" id="IPR033942">
    <property type="entry name" value="IMPase"/>
</dbReference>
<dbReference type="GO" id="GO:0007165">
    <property type="term" value="P:signal transduction"/>
    <property type="evidence" value="ECO:0007669"/>
    <property type="project" value="TreeGrafter"/>
</dbReference>
<dbReference type="PRINTS" id="PR00377">
    <property type="entry name" value="IMPHPHTASES"/>
</dbReference>
<evidence type="ECO:0000256" key="16">
    <source>
        <dbReference type="RuleBase" id="RU364068"/>
    </source>
</evidence>
<dbReference type="OrthoDB" id="9785695at2"/>
<dbReference type="PRINTS" id="PR01959">
    <property type="entry name" value="SBIMPHPHTASE"/>
</dbReference>
<organism evidence="17 20">
    <name type="scientific">Tatumella citrea</name>
    <name type="common">Pantoea citrea</name>
    <dbReference type="NCBI Taxonomy" id="53336"/>
    <lineage>
        <taxon>Bacteria</taxon>
        <taxon>Pseudomonadati</taxon>
        <taxon>Pseudomonadota</taxon>
        <taxon>Gammaproteobacteria</taxon>
        <taxon>Enterobacterales</taxon>
        <taxon>Erwiniaceae</taxon>
        <taxon>Tatumella</taxon>
    </lineage>
</organism>
<evidence type="ECO:0000256" key="12">
    <source>
        <dbReference type="ARBA" id="ARBA00023015"/>
    </source>
</evidence>
<evidence type="ECO:0000313" key="17">
    <source>
        <dbReference type="EMBL" id="ARU94929.1"/>
    </source>
</evidence>